<dbReference type="GO" id="GO:0017147">
    <property type="term" value="F:Wnt-protein binding"/>
    <property type="evidence" value="ECO:0007669"/>
    <property type="project" value="TreeGrafter"/>
</dbReference>
<comment type="similarity">
    <text evidence="2">Belongs to the secreted frizzled-related protein (sFRP) family.</text>
</comment>
<dbReference type="InterPro" id="IPR001134">
    <property type="entry name" value="Netrin_domain"/>
</dbReference>
<dbReference type="CDD" id="cd03580">
    <property type="entry name" value="NTR_Sfrp1_like"/>
    <property type="match status" value="1"/>
</dbReference>
<evidence type="ECO:0000256" key="6">
    <source>
        <dbReference type="ARBA" id="ARBA00022729"/>
    </source>
</evidence>
<dbReference type="SUPFAM" id="SSF63501">
    <property type="entry name" value="Frizzled cysteine-rich domain"/>
    <property type="match status" value="1"/>
</dbReference>
<keyword evidence="7" id="KW-0221">Differentiation</keyword>
<keyword evidence="4" id="KW-0964">Secreted</keyword>
<comment type="caution">
    <text evidence="12">The sequence shown here is derived from an EMBL/GenBank/DDBJ whole genome shotgun (WGS) entry which is preliminary data.</text>
</comment>
<accession>A0A7K6ZIG0</accession>
<dbReference type="GO" id="GO:0005615">
    <property type="term" value="C:extracellular space"/>
    <property type="evidence" value="ECO:0007669"/>
    <property type="project" value="TreeGrafter"/>
</dbReference>
<feature type="non-terminal residue" evidence="12">
    <location>
        <position position="278"/>
    </location>
</feature>
<feature type="disulfide bond" evidence="9">
    <location>
        <begin position="97"/>
        <end position="121"/>
    </location>
</feature>
<comment type="subcellular location">
    <subcellularLocation>
        <location evidence="1">Secreted</location>
    </subcellularLocation>
</comment>
<feature type="disulfide bond" evidence="9">
    <location>
        <begin position="32"/>
        <end position="78"/>
    </location>
</feature>
<evidence type="ECO:0000256" key="4">
    <source>
        <dbReference type="ARBA" id="ARBA00022525"/>
    </source>
</evidence>
<feature type="non-terminal residue" evidence="12">
    <location>
        <position position="1"/>
    </location>
</feature>
<dbReference type="InterPro" id="IPR020067">
    <property type="entry name" value="Frizzled_dom"/>
</dbReference>
<dbReference type="Proteomes" id="UP000538817">
    <property type="component" value="Unassembled WGS sequence"/>
</dbReference>
<keyword evidence="13" id="KW-1185">Reference proteome</keyword>
<keyword evidence="6" id="KW-0732">Signal</keyword>
<dbReference type="Pfam" id="PF01392">
    <property type="entry name" value="Fz"/>
    <property type="match status" value="1"/>
</dbReference>
<dbReference type="AlphaFoldDB" id="A0A7K6ZIG0"/>
<evidence type="ECO:0000256" key="2">
    <source>
        <dbReference type="ARBA" id="ARBA00010054"/>
    </source>
</evidence>
<dbReference type="InterPro" id="IPR015526">
    <property type="entry name" value="Frizzled/SFRP"/>
</dbReference>
<reference evidence="12 13" key="1">
    <citation type="submission" date="2019-09" db="EMBL/GenBank/DDBJ databases">
        <title>Bird 10,000 Genomes (B10K) Project - Family phase.</title>
        <authorList>
            <person name="Zhang G."/>
        </authorList>
    </citation>
    <scope>NUCLEOTIDE SEQUENCE [LARGE SCALE GENOMIC DNA]</scope>
    <source>
        <strain evidence="12">B10K-MSB-04</strain>
    </source>
</reference>
<keyword evidence="8 9" id="KW-1015">Disulfide bond</keyword>
<evidence type="ECO:0000256" key="5">
    <source>
        <dbReference type="ARBA" id="ARBA00022687"/>
    </source>
</evidence>
<sequence>ALSLSSFLGRARGFDIGLSTKCVAIPQEMAMCQKIGYSEMRLPNLLGHTSLEEVVLRAAAWQRLARTDCHPLVRTFLCSLFAPVCLDTFIQPCRSVCAAVRERCAPLLACHGRRWPRALDCERFPAGEDRCLASLAKEHGHPHKVLPKPACQSCPAVEEFFMHKRALEVVCDNNFAVKVKLSKKRTVLGHQDFNFECQVEFIIQGSLLPYEMQNMIQQWLLINENCTERMLQPHRPMVYLLVGNIEDGVVLVNNIYRWHKRDSHLTLATHKGRYHKCL</sequence>
<keyword evidence="5" id="KW-0879">Wnt signaling pathway</keyword>
<protein>
    <submittedName>
        <fullName evidence="12">SFRP2 protein</fullName>
    </submittedName>
</protein>
<name>A0A7K6ZIG0_9AVES</name>
<organism evidence="12 13">
    <name type="scientific">Nothoprocta pentlandii</name>
    <dbReference type="NCBI Taxonomy" id="2585814"/>
    <lineage>
        <taxon>Eukaryota</taxon>
        <taxon>Metazoa</taxon>
        <taxon>Chordata</taxon>
        <taxon>Craniata</taxon>
        <taxon>Vertebrata</taxon>
        <taxon>Euteleostomi</taxon>
        <taxon>Archelosauria</taxon>
        <taxon>Archosauria</taxon>
        <taxon>Dinosauria</taxon>
        <taxon>Saurischia</taxon>
        <taxon>Theropoda</taxon>
        <taxon>Coelurosauria</taxon>
        <taxon>Aves</taxon>
        <taxon>Palaeognathae</taxon>
        <taxon>Tinamiformes</taxon>
        <taxon>Tinamidae</taxon>
        <taxon>Nothoprocta</taxon>
    </lineage>
</organism>
<keyword evidence="3" id="KW-0217">Developmental protein</keyword>
<evidence type="ECO:0000313" key="13">
    <source>
        <dbReference type="Proteomes" id="UP000538817"/>
    </source>
</evidence>
<evidence type="ECO:0000313" key="12">
    <source>
        <dbReference type="EMBL" id="NWX83615.1"/>
    </source>
</evidence>
<dbReference type="PROSITE" id="PS50189">
    <property type="entry name" value="NTR"/>
    <property type="match status" value="1"/>
</dbReference>
<evidence type="ECO:0000256" key="9">
    <source>
        <dbReference type="PROSITE-ProRule" id="PRU00090"/>
    </source>
</evidence>
<evidence type="ECO:0000256" key="8">
    <source>
        <dbReference type="ARBA" id="ARBA00023157"/>
    </source>
</evidence>
<dbReference type="GO" id="GO:0060070">
    <property type="term" value="P:canonical Wnt signaling pathway"/>
    <property type="evidence" value="ECO:0007669"/>
    <property type="project" value="TreeGrafter"/>
</dbReference>
<evidence type="ECO:0000259" key="11">
    <source>
        <dbReference type="PROSITE" id="PS50189"/>
    </source>
</evidence>
<dbReference type="InterPro" id="IPR036790">
    <property type="entry name" value="Frizzled_dom_sf"/>
</dbReference>
<dbReference type="PANTHER" id="PTHR11309:SF11">
    <property type="entry name" value="SECRETED FRIZZLED-RELATED PROTEIN 2"/>
    <property type="match status" value="1"/>
</dbReference>
<proteinExistence type="inferred from homology"/>
<dbReference type="GO" id="GO:0035567">
    <property type="term" value="P:non-canonical Wnt signaling pathway"/>
    <property type="evidence" value="ECO:0007669"/>
    <property type="project" value="TreeGrafter"/>
</dbReference>
<evidence type="ECO:0000259" key="10">
    <source>
        <dbReference type="PROSITE" id="PS50038"/>
    </source>
</evidence>
<evidence type="ECO:0000256" key="7">
    <source>
        <dbReference type="ARBA" id="ARBA00022782"/>
    </source>
</evidence>
<dbReference type="Gene3D" id="1.10.2000.10">
    <property type="entry name" value="Frizzled cysteine-rich domain"/>
    <property type="match status" value="1"/>
</dbReference>
<evidence type="ECO:0000256" key="3">
    <source>
        <dbReference type="ARBA" id="ARBA00022473"/>
    </source>
</evidence>
<dbReference type="SMART" id="SM00063">
    <property type="entry name" value="FRI"/>
    <property type="match status" value="1"/>
</dbReference>
<dbReference type="FunFam" id="1.10.2000.10:FF:000001">
    <property type="entry name" value="secreted frizzled-related protein 2"/>
    <property type="match status" value="1"/>
</dbReference>
<evidence type="ECO:0000256" key="1">
    <source>
        <dbReference type="ARBA" id="ARBA00004613"/>
    </source>
</evidence>
<gene>
    <name evidence="12" type="primary">Sfrp2_1</name>
    <name evidence="12" type="ORF">NOTPEN_R11825</name>
</gene>
<feature type="domain" description="NTR" evidence="11">
    <location>
        <begin position="151"/>
        <end position="277"/>
    </location>
</feature>
<dbReference type="PROSITE" id="PS50038">
    <property type="entry name" value="FZ"/>
    <property type="match status" value="1"/>
</dbReference>
<dbReference type="PANTHER" id="PTHR11309">
    <property type="entry name" value="FRIZZLED"/>
    <property type="match status" value="1"/>
</dbReference>
<feature type="domain" description="FZ" evidence="10">
    <location>
        <begin position="17"/>
        <end position="134"/>
    </location>
</feature>
<comment type="caution">
    <text evidence="9">Lacks conserved residue(s) required for the propagation of feature annotation.</text>
</comment>
<dbReference type="GO" id="GO:0030154">
    <property type="term" value="P:cell differentiation"/>
    <property type="evidence" value="ECO:0007669"/>
    <property type="project" value="UniProtKB-KW"/>
</dbReference>
<dbReference type="EMBL" id="VZSG01000068">
    <property type="protein sequence ID" value="NWX83615.1"/>
    <property type="molecule type" value="Genomic_DNA"/>
</dbReference>